<keyword evidence="5" id="KW-0406">Ion transport</keyword>
<reference evidence="16" key="3">
    <citation type="journal article" date="2006" name="Nucleic Acids Res.">
        <title>The Rice Annotation Project Database (RAP-DB): hub for Oryza sativa ssp. japonica genome information.</title>
        <authorList>
            <person name="Ohyanagi H."/>
            <person name="Tanaka T."/>
            <person name="Sakai H."/>
            <person name="Shigemoto Y."/>
            <person name="Yamaguchi K."/>
            <person name="Habara T."/>
            <person name="Fujii Y."/>
            <person name="Antonio B.A."/>
            <person name="Nagamura Y."/>
            <person name="Imanishi T."/>
            <person name="Ikeo K."/>
            <person name="Itoh T."/>
            <person name="Gojobori T."/>
            <person name="Sasaki T."/>
        </authorList>
    </citation>
    <scope>NUCLEOTIDE SEQUENCE</scope>
</reference>
<evidence type="ECO:0000256" key="13">
    <source>
        <dbReference type="SAM" id="SignalP"/>
    </source>
</evidence>
<accession>Q69TK3</accession>
<dbReference type="InterPro" id="IPR001320">
    <property type="entry name" value="Iontro_rcpt_C"/>
</dbReference>
<feature type="chain" id="PRO_5010141514" evidence="13">
    <location>
        <begin position="32"/>
        <end position="566"/>
    </location>
</feature>
<dbReference type="AlphaFoldDB" id="Q69TK3"/>
<comment type="subcellular location">
    <subcellularLocation>
        <location evidence="1">Membrane</location>
        <topology evidence="1">Multi-pass membrane protein</topology>
    </subcellularLocation>
</comment>
<evidence type="ECO:0000256" key="7">
    <source>
        <dbReference type="ARBA" id="ARBA00023170"/>
    </source>
</evidence>
<dbReference type="GO" id="GO:0015276">
    <property type="term" value="F:ligand-gated monoatomic ion channel activity"/>
    <property type="evidence" value="ECO:0007669"/>
    <property type="project" value="InterPro"/>
</dbReference>
<keyword evidence="6 12" id="KW-0472">Membrane</keyword>
<evidence type="ECO:0000256" key="9">
    <source>
        <dbReference type="ARBA" id="ARBA00023286"/>
    </source>
</evidence>
<feature type="signal peptide" evidence="13">
    <location>
        <begin position="1"/>
        <end position="31"/>
    </location>
</feature>
<protein>
    <submittedName>
        <fullName evidence="15">Avr9/Cf-9 rapidly elicited protein-like</fullName>
    </submittedName>
    <submittedName>
        <fullName evidence="16">Os06g0190700 protein</fullName>
    </submittedName>
</protein>
<feature type="region of interest" description="Disordered" evidence="11">
    <location>
        <begin position="65"/>
        <end position="91"/>
    </location>
</feature>
<dbReference type="Gene3D" id="1.10.287.70">
    <property type="match status" value="1"/>
</dbReference>
<sequence length="566" mass="61801">MEARRLAMAAAAAVVPVLLVVWSSAVAAAAAATTGGDVSVALEAYRLDPNGSGSRTGAITAAHGDGRLRRTKPRSRRAMAPSVQLGGETKRTNAGVRRDLGALPRGYGKELKIAVPWKPGFKAFLNVTDRSVGGYCIDVFEAAVKKLPHHLSYKFVVFNGSYDELVQRVSSGNYDAAVGDVTITAERTIHADFTMPYTESGVSMLVLMENDSKSTIEWVFLKPLTRELWVATVIFFLFTGIVIWMIERPRNLEYQGSSSRQFSTALYFSFSTLTFSHGHIIKSPLSKIVVSYTASLSSILTAKKLRPSETDLEQILFDGDYVGYQRGSFVESFLIKQGFSKRRLRPYTKKQEYAEALRKGSMNGGVSAIVDEIPYLTSFLSDRRYEKEFQMLSRIYKTPGFGFAFPPGFPLVHNLSTAILDVTGGDEGSRIEAKWFGTTAAPPSYAIPNTDSTPLTLQSFSGLFIITGCISALMLMISISKSVLANYTRIRDSEVRSPDADGGNGGREERNSAQNVMGDGYVDDRPHHEIRIDSSQDIHGSVERADGEEPGPIQNGSVPANSSQTG</sequence>
<feature type="compositionally biased region" description="Basic and acidic residues" evidence="11">
    <location>
        <begin position="522"/>
        <end position="547"/>
    </location>
</feature>
<gene>
    <name evidence="16" type="ordered locus">Os06g0190700</name>
    <name evidence="15" type="ORF">OSJNBa0090D06.31</name>
</gene>
<evidence type="ECO:0000259" key="14">
    <source>
        <dbReference type="SMART" id="SM00079"/>
    </source>
</evidence>
<name>Q69TK3_ORYSJ</name>
<reference evidence="16" key="8">
    <citation type="submission" date="2012-08" db="EMBL/GenBank/DDBJ databases">
        <title>The Second Rice Annotation Project Meeting (RAP2).</title>
        <authorList>
            <consortium name="The Rice Annotation Project (RAP)"/>
        </authorList>
    </citation>
    <scope>NUCLEOTIDE SEQUENCE</scope>
</reference>
<dbReference type="InterPro" id="IPR015683">
    <property type="entry name" value="Ionotropic_Glu_rcpt"/>
</dbReference>
<feature type="domain" description="Ionotropic glutamate receptor C-terminal" evidence="14">
    <location>
        <begin position="110"/>
        <end position="438"/>
    </location>
</feature>
<feature type="region of interest" description="Disordered" evidence="11">
    <location>
        <begin position="494"/>
        <end position="566"/>
    </location>
</feature>
<dbReference type="Proteomes" id="UP000000763">
    <property type="component" value="Chromosome 6"/>
</dbReference>
<reference evidence="16" key="4">
    <citation type="journal article" date="2007" name="Genome Res.">
        <title>Curated Genome Annotation of Oryza sativa ssp. japonica and Comparative Genome Analysis with Arabidopsis thaliana.</title>
        <authorList>
            <consortium name="The Rice Annotation Project (RAP)"/>
            <person name="Itoh T."/>
            <person name="Tanaka T."/>
            <person name="Barrero R.A."/>
            <person name="Yamasaki C."/>
            <person name="Fujii Y."/>
            <person name="Hilton P.B."/>
            <person name="Antonio B.A."/>
            <person name="Aono H."/>
            <person name="Apweiler R."/>
            <person name="Bruskiewich R."/>
            <person name="Bureau T."/>
            <person name="Burr F."/>
            <person name="Costa de Oliveira A."/>
            <person name="Fuks G."/>
            <person name="Habara T."/>
            <person name="Haberer G."/>
            <person name="Han B."/>
            <person name="Harada E."/>
            <person name="Hiraki A.T."/>
            <person name="Hirochika H."/>
            <person name="Hoen D."/>
            <person name="Hokari H."/>
            <person name="Hosokawa S."/>
            <person name="Hsing Y."/>
            <person name="Ikawa H."/>
            <person name="Ikeo K."/>
            <person name="Imanishi T."/>
            <person name="Ito Y."/>
            <person name="Jaiswal P."/>
            <person name="Kanno M."/>
            <person name="Kawahara Y."/>
            <person name="Kawamura T."/>
            <person name="Kawashima H."/>
            <person name="Khurana J.P."/>
            <person name="Kikuchi S."/>
            <person name="Komatsu S."/>
            <person name="Koyanagi K.O."/>
            <person name="Kubooka H."/>
            <person name="Lieberherr D."/>
            <person name="Lin Y.C."/>
            <person name="Lonsdale D."/>
            <person name="Matsumoto T."/>
            <person name="Matsuya A."/>
            <person name="McCombie W.R."/>
            <person name="Messing J."/>
            <person name="Miyao A."/>
            <person name="Mulder N."/>
            <person name="Nagamura Y."/>
            <person name="Nam J."/>
            <person name="Namiki N."/>
            <person name="Numa H."/>
            <person name="Nurimoto S."/>
            <person name="O'donovan C."/>
            <person name="Ohyanagi H."/>
            <person name="Okido T."/>
            <person name="Oota S."/>
            <person name="Osato N."/>
            <person name="Palmer L.E."/>
            <person name="Quetier F."/>
            <person name="Raghuvanshi S."/>
            <person name="Saichi N."/>
            <person name="Sakai H."/>
            <person name="Sakai Y."/>
            <person name="Sakata K."/>
            <person name="Sakurai T."/>
            <person name="Sato F."/>
            <person name="Sato Y."/>
            <person name="Schoof H."/>
            <person name="Seki M."/>
            <person name="Shibata M."/>
            <person name="Shimizu Y."/>
            <person name="Shinozaki K."/>
            <person name="Shinso Y."/>
            <person name="Singh N.K."/>
            <person name="Smith-White B."/>
            <person name="Takeda J."/>
            <person name="Tanino M."/>
            <person name="Tatusova T."/>
            <person name="Thongjuea S."/>
            <person name="Todokoro F."/>
            <person name="Tsugane M."/>
            <person name="Tyagi A.K."/>
            <person name="Vanavichit A."/>
            <person name="Wang A."/>
            <person name="Wing R.A."/>
            <person name="Yamaguchi K."/>
            <person name="Yamamoto M."/>
            <person name="Yamamoto N."/>
            <person name="Yu Y."/>
            <person name="Zhang H."/>
            <person name="Zhao Q."/>
            <person name="Higo K."/>
            <person name="Burr B."/>
            <person name="Gojobori T."/>
            <person name="Sasaki T."/>
        </authorList>
    </citation>
    <scope>NUCLEOTIDE SEQUENCE</scope>
</reference>
<reference evidence="16" key="7">
    <citation type="submission" date="2012-08" db="EMBL/GenBank/DDBJ databases">
        <title>Oryza sativa nipponbare(GA3) genomic DNA, chromosome 6.</title>
        <authorList>
            <consortium name="IRGSP(International Rice Genome Sequencing Project)"/>
        </authorList>
    </citation>
    <scope>NUCLEOTIDE SEQUENCE</scope>
</reference>
<proteinExistence type="predicted"/>
<evidence type="ECO:0000313" key="15">
    <source>
        <dbReference type="EMBL" id="BAD35804.1"/>
    </source>
</evidence>
<keyword evidence="4 12" id="KW-1133">Transmembrane helix</keyword>
<dbReference type="FunFam" id="3.40.190.10:FF:000150">
    <property type="entry name" value="Glutamate receptor 2.7"/>
    <property type="match status" value="1"/>
</dbReference>
<evidence type="ECO:0000256" key="11">
    <source>
        <dbReference type="SAM" id="MobiDB-lite"/>
    </source>
</evidence>
<dbReference type="EMBL" id="AP008212">
    <property type="protein sequence ID" value="BAH93375.1"/>
    <property type="molecule type" value="Genomic_DNA"/>
</dbReference>
<dbReference type="Gene3D" id="3.40.190.10">
    <property type="entry name" value="Periplasmic binding protein-like II"/>
    <property type="match status" value="1"/>
</dbReference>
<evidence type="ECO:0000256" key="6">
    <source>
        <dbReference type="ARBA" id="ARBA00023136"/>
    </source>
</evidence>
<keyword evidence="2" id="KW-0813">Transport</keyword>
<dbReference type="SMART" id="SM00079">
    <property type="entry name" value="PBPe"/>
    <property type="match status" value="1"/>
</dbReference>
<keyword evidence="8" id="KW-0325">Glycoprotein</keyword>
<evidence type="ECO:0000313" key="16">
    <source>
        <dbReference type="EMBL" id="BAH93375.1"/>
    </source>
</evidence>
<dbReference type="CDD" id="cd13686">
    <property type="entry name" value="GluR_Plant"/>
    <property type="match status" value="1"/>
</dbReference>
<evidence type="ECO:0000256" key="12">
    <source>
        <dbReference type="SAM" id="Phobius"/>
    </source>
</evidence>
<dbReference type="EMBL" id="AP004738">
    <property type="protein sequence ID" value="BAD35804.1"/>
    <property type="molecule type" value="Genomic_DNA"/>
</dbReference>
<evidence type="ECO:0000256" key="2">
    <source>
        <dbReference type="ARBA" id="ARBA00022448"/>
    </source>
</evidence>
<reference evidence="17" key="6">
    <citation type="journal article" date="2008" name="Nucleic Acids Res.">
        <title>The rice annotation project database (RAP-DB): 2008 update.</title>
        <authorList>
            <consortium name="The rice annotation project (RAP)"/>
        </authorList>
    </citation>
    <scope>GENOME REANNOTATION</scope>
    <source>
        <strain evidence="17">cv. Nipponbare</strain>
    </source>
</reference>
<dbReference type="GO" id="GO:0016020">
    <property type="term" value="C:membrane"/>
    <property type="evidence" value="ECO:0007669"/>
    <property type="project" value="UniProtKB-SubCell"/>
</dbReference>
<evidence type="ECO:0000256" key="3">
    <source>
        <dbReference type="ARBA" id="ARBA00022692"/>
    </source>
</evidence>
<dbReference type="PANTHER" id="PTHR18966">
    <property type="entry name" value="IONOTROPIC GLUTAMATE RECEPTOR"/>
    <property type="match status" value="1"/>
</dbReference>
<dbReference type="FunFam" id="3.40.190.10:FF:000195">
    <property type="entry name" value="Glutamate receptor 2.7"/>
    <property type="match status" value="1"/>
</dbReference>
<dbReference type="SUPFAM" id="SSF53850">
    <property type="entry name" value="Periplasmic binding protein-like II"/>
    <property type="match status" value="1"/>
</dbReference>
<keyword evidence="10" id="KW-0407">Ion channel</keyword>
<dbReference type="Pfam" id="PF00060">
    <property type="entry name" value="Lig_chan"/>
    <property type="match status" value="1"/>
</dbReference>
<feature type="transmembrane region" description="Helical" evidence="12">
    <location>
        <begin position="460"/>
        <end position="479"/>
    </location>
</feature>
<feature type="compositionally biased region" description="Polar residues" evidence="11">
    <location>
        <begin position="554"/>
        <end position="566"/>
    </location>
</feature>
<organism evidence="15 17">
    <name type="scientific">Oryza sativa subsp. japonica</name>
    <name type="common">Rice</name>
    <dbReference type="NCBI Taxonomy" id="39947"/>
    <lineage>
        <taxon>Eukaryota</taxon>
        <taxon>Viridiplantae</taxon>
        <taxon>Streptophyta</taxon>
        <taxon>Embryophyta</taxon>
        <taxon>Tracheophyta</taxon>
        <taxon>Spermatophyta</taxon>
        <taxon>Magnoliopsida</taxon>
        <taxon>Liliopsida</taxon>
        <taxon>Poales</taxon>
        <taxon>Poaceae</taxon>
        <taxon>BOP clade</taxon>
        <taxon>Oryzoideae</taxon>
        <taxon>Oryzeae</taxon>
        <taxon>Oryzinae</taxon>
        <taxon>Oryza</taxon>
        <taxon>Oryza sativa</taxon>
    </lineage>
</organism>
<keyword evidence="7" id="KW-0675">Receptor</keyword>
<reference evidence="15" key="1">
    <citation type="submission" date="2002-02" db="EMBL/GenBank/DDBJ databases">
        <title>Oryza sativa nipponbare(GA3) genomic DNA, chromosome 6, BAC clone:OSJNBa0090D06.</title>
        <authorList>
            <person name="Sasaki T."/>
            <person name="Matsumoto T."/>
            <person name="Yamamoto K."/>
        </authorList>
    </citation>
    <scope>NUCLEOTIDE SEQUENCE</scope>
</reference>
<keyword evidence="9" id="KW-1071">Ligand-gated ion channel</keyword>
<dbReference type="KEGG" id="dosa:Os06g0190700"/>
<feature type="transmembrane region" description="Helical" evidence="12">
    <location>
        <begin position="228"/>
        <end position="246"/>
    </location>
</feature>
<dbReference type="Pfam" id="PF10613">
    <property type="entry name" value="Lig_chan-Glu_bd"/>
    <property type="match status" value="1"/>
</dbReference>
<dbReference type="InterPro" id="IPR019594">
    <property type="entry name" value="Glu/Gly-bd"/>
</dbReference>
<evidence type="ECO:0000256" key="4">
    <source>
        <dbReference type="ARBA" id="ARBA00022989"/>
    </source>
</evidence>
<reference evidence="16" key="5">
    <citation type="journal article" date="2008" name="Nucleic Acids Res.">
        <title>The Rice Annotation Project Database (RAP-DB): 2008 update.</title>
        <authorList>
            <consortium name="The Rice Annotation Project (RAP)"/>
            <person name="Tanaka T."/>
            <person name="Antonio B.A."/>
            <person name="Kikuchi S."/>
            <person name="Matsumoto T."/>
            <person name="Nagamura Y."/>
            <person name="Numa H."/>
            <person name="Sakai H."/>
            <person name="Wu J."/>
            <person name="Itoh T."/>
            <person name="Sasaki T."/>
            <person name="Aono R."/>
            <person name="Fujii Y."/>
            <person name="Habara T."/>
            <person name="Harada E."/>
            <person name="Kanno M."/>
            <person name="Kawahara Y."/>
            <person name="Kawashima H."/>
            <person name="Kubooka H."/>
            <person name="Matsuya A."/>
            <person name="Nakaoka H."/>
            <person name="Saichi N."/>
            <person name="Sanbonmatsu R."/>
            <person name="Sato Y."/>
            <person name="Shinso Y."/>
            <person name="Suzuki M."/>
            <person name="Takeda J."/>
            <person name="Tanino M."/>
            <person name="Todokoro F."/>
            <person name="Yamaguchi K."/>
            <person name="Yamamoto N."/>
            <person name="Yamasaki C."/>
            <person name="Imanishi T."/>
            <person name="Okido T."/>
            <person name="Tada M."/>
            <person name="Ikeo K."/>
            <person name="Tateno Y."/>
            <person name="Gojobori T."/>
            <person name="Lin Y.C."/>
            <person name="Wei F.J."/>
            <person name="Hsing Y.I."/>
            <person name="Zhao Q."/>
            <person name="Han B."/>
            <person name="Kramer M.R."/>
            <person name="McCombie R.W."/>
            <person name="Lonsdale D."/>
            <person name="O'Donovan C.C."/>
            <person name="Whitfield E.J."/>
            <person name="Apweiler R."/>
            <person name="Koyanagi K.O."/>
            <person name="Khurana J.P."/>
            <person name="Raghuvanshi S."/>
            <person name="Singh N.K."/>
            <person name="Tyagi A.K."/>
            <person name="Haberer G."/>
            <person name="Fujisawa M."/>
            <person name="Hosokawa S."/>
            <person name="Ito Y."/>
            <person name="Ikawa H."/>
            <person name="Shibata M."/>
            <person name="Yamamoto M."/>
            <person name="Bruskiewich R.M."/>
            <person name="Hoen D.R."/>
            <person name="Bureau TE."/>
            <person name="Namiki N."/>
            <person name="Ohyanagi H."/>
            <person name="Sakai Y."/>
            <person name="Nobushima S."/>
            <person name="Sakata K."/>
            <person name="Barrero R.A."/>
            <person name="Sato Y."/>
            <person name="Souvorov A."/>
            <person name="Smith-White B."/>
            <person name="Tatusova T."/>
            <person name="An S."/>
            <person name="An G."/>
            <person name="OOta S."/>
            <person name="Fuks G."/>
            <person name="Messing J."/>
            <person name="Christie K.R."/>
            <person name="Lieberherr D."/>
            <person name="Kim H."/>
            <person name="Zuccolo A."/>
            <person name="Wing R.A."/>
            <person name="Nobuta K."/>
            <person name="Green P.J."/>
            <person name="Lu C."/>
            <person name="Meyers BC."/>
            <person name="Chaparro C."/>
            <person name="Piegu B."/>
            <person name="Panaud O."/>
            <person name="Echeverria M."/>
        </authorList>
    </citation>
    <scope>NUCLEOTIDE SEQUENCE</scope>
</reference>
<keyword evidence="13" id="KW-0732">Signal</keyword>
<evidence type="ECO:0000313" key="17">
    <source>
        <dbReference type="Proteomes" id="UP000000763"/>
    </source>
</evidence>
<evidence type="ECO:0000256" key="5">
    <source>
        <dbReference type="ARBA" id="ARBA00023065"/>
    </source>
</evidence>
<evidence type="ECO:0000256" key="1">
    <source>
        <dbReference type="ARBA" id="ARBA00004141"/>
    </source>
</evidence>
<keyword evidence="3 12" id="KW-0812">Transmembrane</keyword>
<evidence type="ECO:0000256" key="10">
    <source>
        <dbReference type="ARBA" id="ARBA00023303"/>
    </source>
</evidence>
<reference evidence="16 17" key="2">
    <citation type="journal article" date="2005" name="Nature">
        <title>The map-based sequence of the rice genome.</title>
        <authorList>
            <consortium name="International rice genome sequencing project (IRGSP)"/>
            <person name="Matsumoto T."/>
            <person name="Wu J."/>
            <person name="Kanamori H."/>
            <person name="Katayose Y."/>
            <person name="Fujisawa M."/>
            <person name="Namiki N."/>
            <person name="Mizuno H."/>
            <person name="Yamamoto K."/>
            <person name="Antonio B.A."/>
            <person name="Baba T."/>
            <person name="Sakata K."/>
            <person name="Nagamura Y."/>
            <person name="Aoki H."/>
            <person name="Arikawa K."/>
            <person name="Arita K."/>
            <person name="Bito T."/>
            <person name="Chiden Y."/>
            <person name="Fujitsuka N."/>
            <person name="Fukunaka R."/>
            <person name="Hamada M."/>
            <person name="Harada C."/>
            <person name="Hayashi A."/>
            <person name="Hijishita S."/>
            <person name="Honda M."/>
            <person name="Hosokawa S."/>
            <person name="Ichikawa Y."/>
            <person name="Idonuma A."/>
            <person name="Iijima M."/>
            <person name="Ikeda M."/>
            <person name="Ikeno M."/>
            <person name="Ito K."/>
            <person name="Ito S."/>
            <person name="Ito T."/>
            <person name="Ito Y."/>
            <person name="Ito Y."/>
            <person name="Iwabuchi A."/>
            <person name="Kamiya K."/>
            <person name="Karasawa W."/>
            <person name="Kurita K."/>
            <person name="Katagiri S."/>
            <person name="Kikuta A."/>
            <person name="Kobayashi H."/>
            <person name="Kobayashi N."/>
            <person name="Machita K."/>
            <person name="Maehara T."/>
            <person name="Masukawa M."/>
            <person name="Mizubayashi T."/>
            <person name="Mukai Y."/>
            <person name="Nagasaki H."/>
            <person name="Nagata Y."/>
            <person name="Naito S."/>
            <person name="Nakashima M."/>
            <person name="Nakama Y."/>
            <person name="Nakamichi Y."/>
            <person name="Nakamura M."/>
            <person name="Meguro A."/>
            <person name="Negishi M."/>
            <person name="Ohta I."/>
            <person name="Ohta T."/>
            <person name="Okamoto M."/>
            <person name="Ono N."/>
            <person name="Saji S."/>
            <person name="Sakaguchi M."/>
            <person name="Sakai K."/>
            <person name="Shibata M."/>
            <person name="Shimokawa T."/>
            <person name="Song J."/>
            <person name="Takazaki Y."/>
            <person name="Terasawa K."/>
            <person name="Tsugane M."/>
            <person name="Tsuji K."/>
            <person name="Ueda S."/>
            <person name="Waki K."/>
            <person name="Yamagata H."/>
            <person name="Yamamoto M."/>
            <person name="Yamamoto S."/>
            <person name="Yamane H."/>
            <person name="Yoshiki S."/>
            <person name="Yoshihara R."/>
            <person name="Yukawa K."/>
            <person name="Zhong H."/>
            <person name="Yano M."/>
            <person name="Yuan Q."/>
            <person name="Ouyang S."/>
            <person name="Liu J."/>
            <person name="Jones K.M."/>
            <person name="Gansberger K."/>
            <person name="Moffat K."/>
            <person name="Hill J."/>
            <person name="Bera J."/>
            <person name="Fadrosh D."/>
            <person name="Jin S."/>
            <person name="Johri S."/>
            <person name="Kim M."/>
            <person name="Overton L."/>
            <person name="Reardon M."/>
            <person name="Tsitrin T."/>
            <person name="Vuong H."/>
            <person name="Weaver B."/>
            <person name="Ciecko A."/>
            <person name="Tallon L."/>
            <person name="Jackson J."/>
            <person name="Pai G."/>
            <person name="Aken S.V."/>
            <person name="Utterback T."/>
            <person name="Reidmuller S."/>
            <person name="Feldblyum T."/>
            <person name="Hsiao J."/>
            <person name="Zismann V."/>
            <person name="Iobst S."/>
            <person name="de Vazeille A.R."/>
            <person name="Buell C.R."/>
            <person name="Ying K."/>
            <person name="Li Y."/>
            <person name="Lu T."/>
            <person name="Huang Y."/>
            <person name="Zhao Q."/>
            <person name="Feng Q."/>
            <person name="Zhang L."/>
            <person name="Zhu J."/>
            <person name="Weng Q."/>
            <person name="Mu J."/>
            <person name="Lu Y."/>
            <person name="Fan D."/>
            <person name="Liu Y."/>
            <person name="Guan J."/>
            <person name="Zhang Y."/>
            <person name="Yu S."/>
            <person name="Liu X."/>
            <person name="Zhang Y."/>
            <person name="Hong G."/>
            <person name="Han B."/>
            <person name="Choisne N."/>
            <person name="Demange N."/>
            <person name="Orjeda G."/>
            <person name="Samain S."/>
            <person name="Cattolico L."/>
            <person name="Pelletier E."/>
            <person name="Couloux A."/>
            <person name="Segurens B."/>
            <person name="Wincker P."/>
            <person name="D'Hont A."/>
            <person name="Scarpelli C."/>
            <person name="Weissenbach J."/>
            <person name="Salanoubat M."/>
            <person name="Quetier F."/>
            <person name="Yu Y."/>
            <person name="Kim H.R."/>
            <person name="Rambo T."/>
            <person name="Currie J."/>
            <person name="Collura K."/>
            <person name="Luo M."/>
            <person name="Yang T."/>
            <person name="Ammiraju J.S.S."/>
            <person name="Engler F."/>
            <person name="Soderlund C."/>
            <person name="Wing R.A."/>
            <person name="Palmer L.E."/>
            <person name="de la Bastide M."/>
            <person name="Spiegel L."/>
            <person name="Nascimento L."/>
            <person name="Zutavern T."/>
            <person name="O'Shaughnessy A."/>
            <person name="Dike S."/>
            <person name="Dedhia N."/>
            <person name="Preston R."/>
            <person name="Balija V."/>
            <person name="McCombie W.R."/>
            <person name="Chow T."/>
            <person name="Chen H."/>
            <person name="Chung M."/>
            <person name="Chen C."/>
            <person name="Shaw J."/>
            <person name="Wu H."/>
            <person name="Hsiao K."/>
            <person name="Chao Y."/>
            <person name="Chu M."/>
            <person name="Cheng C."/>
            <person name="Hour A."/>
            <person name="Lee P."/>
            <person name="Lin S."/>
            <person name="Lin Y."/>
            <person name="Liou J."/>
            <person name="Liu S."/>
            <person name="Hsing Y."/>
            <person name="Raghuvanshi S."/>
            <person name="Mohanty A."/>
            <person name="Bharti A.K."/>
            <person name="Gaur A."/>
            <person name="Gupta V."/>
            <person name="Kumar D."/>
            <person name="Ravi V."/>
            <person name="Vij S."/>
            <person name="Kapur A."/>
            <person name="Khurana P."/>
            <person name="Khurana P."/>
            <person name="Khurana J.P."/>
            <person name="Tyagi A.K."/>
            <person name="Gaikwad K."/>
            <person name="Singh A."/>
            <person name="Dalal V."/>
            <person name="Srivastava S."/>
            <person name="Dixit A."/>
            <person name="Pal A.K."/>
            <person name="Ghazi I.A."/>
            <person name="Yadav M."/>
            <person name="Pandit A."/>
            <person name="Bhargava A."/>
            <person name="Sureshbabu K."/>
            <person name="Batra K."/>
            <person name="Sharma T.R."/>
            <person name="Mohapatra T."/>
            <person name="Singh N.K."/>
            <person name="Messing J."/>
            <person name="Nelson A.B."/>
            <person name="Fuks G."/>
            <person name="Kavchok S."/>
            <person name="Keizer G."/>
            <person name="Linton E."/>
            <person name="Llaca V."/>
            <person name="Song R."/>
            <person name="Tanyolac B."/>
            <person name="Young S."/>
            <person name="Ho-Il K."/>
            <person name="Hahn J.H."/>
            <person name="Sangsakoo G."/>
            <person name="Vanavichit A."/>
            <person name="de Mattos Luiz.A.T."/>
            <person name="Zimmer P.D."/>
            <person name="Malone G."/>
            <person name="Dellagostin O."/>
            <person name="de Oliveira A.C."/>
            <person name="Bevan M."/>
            <person name="Bancroft I."/>
            <person name="Minx P."/>
            <person name="Cordum H."/>
            <person name="Wilson R."/>
            <person name="Cheng Z."/>
            <person name="Jin W."/>
            <person name="Jiang J."/>
            <person name="Leong S.A."/>
            <person name="Iwama H."/>
            <person name="Gojobori T."/>
            <person name="Itoh T."/>
            <person name="Niimura Y."/>
            <person name="Fujii Y."/>
            <person name="Habara T."/>
            <person name="Sakai H."/>
            <person name="Sato Y."/>
            <person name="Wilson G."/>
            <person name="Kumar K."/>
            <person name="McCouch S."/>
            <person name="Juretic N."/>
            <person name="Hoen D."/>
            <person name="Wright S."/>
            <person name="Bruskiewich R."/>
            <person name="Bureau T."/>
            <person name="Miyao A."/>
            <person name="Hirochika H."/>
            <person name="Nishikawa T."/>
            <person name="Kadowaki K."/>
            <person name="Sugiura M."/>
            <person name="Burr B."/>
            <person name="Sasaki T."/>
        </authorList>
    </citation>
    <scope>NUCLEOTIDE SEQUENCE [LARGE SCALE GENOMIC DNA]</scope>
    <source>
        <strain evidence="17">cv. Nipponbare</strain>
    </source>
</reference>
<evidence type="ECO:0000256" key="8">
    <source>
        <dbReference type="ARBA" id="ARBA00023180"/>
    </source>
</evidence>